<comment type="caution">
    <text evidence="1">The sequence shown here is derived from an EMBL/GenBank/DDBJ whole genome shotgun (WGS) entry which is preliminary data.</text>
</comment>
<proteinExistence type="predicted"/>
<accession>A0ABW1ILD1</accession>
<gene>
    <name evidence="1" type="ORF">ACFPXP_05545</name>
</gene>
<evidence type="ECO:0000313" key="1">
    <source>
        <dbReference type="EMBL" id="MFC5985894.1"/>
    </source>
</evidence>
<organism evidence="1 2">
    <name type="scientific">Marinicrinis lubricantis</name>
    <dbReference type="NCBI Taxonomy" id="2086470"/>
    <lineage>
        <taxon>Bacteria</taxon>
        <taxon>Bacillati</taxon>
        <taxon>Bacillota</taxon>
        <taxon>Bacilli</taxon>
        <taxon>Bacillales</taxon>
        <taxon>Paenibacillaceae</taxon>
    </lineage>
</organism>
<dbReference type="Proteomes" id="UP001596250">
    <property type="component" value="Unassembled WGS sequence"/>
</dbReference>
<sequence length="55" mass="6320">MKGKKTAEDHNEKELKLLKEKLGIDNLSPDGLRDALKQLTDKKVIADFKIKKEKE</sequence>
<protein>
    <submittedName>
        <fullName evidence="1">Uncharacterized protein</fullName>
    </submittedName>
</protein>
<keyword evidence="2" id="KW-1185">Reference proteome</keyword>
<dbReference type="EMBL" id="JBHSQV010000033">
    <property type="protein sequence ID" value="MFC5985894.1"/>
    <property type="molecule type" value="Genomic_DNA"/>
</dbReference>
<reference evidence="2" key="1">
    <citation type="journal article" date="2019" name="Int. J. Syst. Evol. Microbiol.">
        <title>The Global Catalogue of Microorganisms (GCM) 10K type strain sequencing project: providing services to taxonomists for standard genome sequencing and annotation.</title>
        <authorList>
            <consortium name="The Broad Institute Genomics Platform"/>
            <consortium name="The Broad Institute Genome Sequencing Center for Infectious Disease"/>
            <person name="Wu L."/>
            <person name="Ma J."/>
        </authorList>
    </citation>
    <scope>NUCLEOTIDE SEQUENCE [LARGE SCALE GENOMIC DNA]</scope>
    <source>
        <strain evidence="2">CCM 8749</strain>
    </source>
</reference>
<dbReference type="RefSeq" id="WP_379893180.1">
    <property type="nucleotide sequence ID" value="NZ_CBCSCT010000031.1"/>
</dbReference>
<evidence type="ECO:0000313" key="2">
    <source>
        <dbReference type="Proteomes" id="UP001596250"/>
    </source>
</evidence>
<name>A0ABW1ILD1_9BACL</name>